<dbReference type="InterPro" id="IPR009057">
    <property type="entry name" value="Homeodomain-like_sf"/>
</dbReference>
<feature type="compositionally biased region" description="Gly residues" evidence="8">
    <location>
        <begin position="187"/>
        <end position="200"/>
    </location>
</feature>
<keyword evidence="5 6" id="KW-0539">Nucleus</keyword>
<sequence>MDHHHMAGMNHQESAGGNITPVPPPTSKSAFIELQQHSYNPVRSYHPHHFGGQQGQTNPGHHEAPGFASPRAALSAYPFPPMHHNSYTGYHLGTYAPQCPSPPKDDKCGEDGGLRVNGKGKKMRKPRTIYSSLQLQQLNRRFQRTQYLALPERAELAASLGLTQTQVKIWFQNRRSKYKKMMKAAQQGGGGNAGGAGGGAPHMLGNPPHTPGMQGPSSPQPPGGTEINSGNGGSSSGSQHSPGGYLGGHVGNTPTPSSTPVSDMSPQPPHGGSPPGPWEMKPNLPPPHHHHHPASYMPQYSWYQTTEPNPGLLTVWPTV</sequence>
<dbReference type="PROSITE" id="PS50071">
    <property type="entry name" value="HOMEOBOX_2"/>
    <property type="match status" value="1"/>
</dbReference>
<reference evidence="10" key="1">
    <citation type="submission" date="2022-01" db="UniProtKB">
        <authorList>
            <consortium name="EnsemblMetazoa"/>
        </authorList>
    </citation>
    <scope>IDENTIFICATION</scope>
</reference>
<evidence type="ECO:0000256" key="3">
    <source>
        <dbReference type="ARBA" id="ARBA00023125"/>
    </source>
</evidence>
<dbReference type="GO" id="GO:0005634">
    <property type="term" value="C:nucleus"/>
    <property type="evidence" value="ECO:0007669"/>
    <property type="project" value="UniProtKB-SubCell"/>
</dbReference>
<dbReference type="GO" id="GO:0000978">
    <property type="term" value="F:RNA polymerase II cis-regulatory region sequence-specific DNA binding"/>
    <property type="evidence" value="ECO:0007669"/>
    <property type="project" value="TreeGrafter"/>
</dbReference>
<keyword evidence="11" id="KW-1185">Reference proteome</keyword>
<keyword evidence="4 6" id="KW-0371">Homeobox</keyword>
<evidence type="ECO:0000256" key="7">
    <source>
        <dbReference type="RuleBase" id="RU000682"/>
    </source>
</evidence>
<feature type="region of interest" description="Disordered" evidence="8">
    <location>
        <begin position="181"/>
        <end position="292"/>
    </location>
</feature>
<dbReference type="PRINTS" id="PR00024">
    <property type="entry name" value="HOMEOBOX"/>
</dbReference>
<dbReference type="PANTHER" id="PTHR24327">
    <property type="entry name" value="HOMEOBOX PROTEIN"/>
    <property type="match status" value="1"/>
</dbReference>
<dbReference type="RefSeq" id="XP_014245971.1">
    <property type="nucleotide sequence ID" value="XM_014390485.2"/>
</dbReference>
<dbReference type="Proteomes" id="UP000494040">
    <property type="component" value="Unassembled WGS sequence"/>
</dbReference>
<dbReference type="InterPro" id="IPR017970">
    <property type="entry name" value="Homeobox_CS"/>
</dbReference>
<dbReference type="CDD" id="cd00086">
    <property type="entry name" value="homeodomain"/>
    <property type="match status" value="1"/>
</dbReference>
<feature type="domain" description="Homeobox" evidence="9">
    <location>
        <begin position="121"/>
        <end position="181"/>
    </location>
</feature>
<dbReference type="EnsemblMetazoa" id="XM_014390485.2">
    <property type="protein sequence ID" value="XP_014245971.1"/>
    <property type="gene ID" value="LOC106664603"/>
</dbReference>
<name>A0A8I6RGS1_CIMLE</name>
<evidence type="ECO:0000256" key="2">
    <source>
        <dbReference type="ARBA" id="ARBA00022473"/>
    </source>
</evidence>
<proteinExistence type="predicted"/>
<dbReference type="InterPro" id="IPR050460">
    <property type="entry name" value="Distal-less_Homeobox_TF"/>
</dbReference>
<dbReference type="SMART" id="SM00389">
    <property type="entry name" value="HOX"/>
    <property type="match status" value="1"/>
</dbReference>
<dbReference type="KEGG" id="clec:106664603"/>
<evidence type="ECO:0000256" key="6">
    <source>
        <dbReference type="PROSITE-ProRule" id="PRU00108"/>
    </source>
</evidence>
<dbReference type="Gene3D" id="1.10.10.60">
    <property type="entry name" value="Homeodomain-like"/>
    <property type="match status" value="1"/>
</dbReference>
<evidence type="ECO:0000256" key="4">
    <source>
        <dbReference type="ARBA" id="ARBA00023155"/>
    </source>
</evidence>
<dbReference type="FunFam" id="1.10.10.60:FF:000233">
    <property type="entry name" value="Distal-less, isoform C"/>
    <property type="match status" value="1"/>
</dbReference>
<feature type="region of interest" description="Disordered" evidence="8">
    <location>
        <begin position="42"/>
        <end position="64"/>
    </location>
</feature>
<dbReference type="InterPro" id="IPR001356">
    <property type="entry name" value="HD"/>
</dbReference>
<dbReference type="SUPFAM" id="SSF46689">
    <property type="entry name" value="Homeodomain-like"/>
    <property type="match status" value="1"/>
</dbReference>
<evidence type="ECO:0000256" key="1">
    <source>
        <dbReference type="ARBA" id="ARBA00004123"/>
    </source>
</evidence>
<protein>
    <recommendedName>
        <fullName evidence="9">Homeobox domain-containing protein</fullName>
    </recommendedName>
</protein>
<feature type="region of interest" description="Disordered" evidence="8">
    <location>
        <begin position="1"/>
        <end position="28"/>
    </location>
</feature>
<dbReference type="AlphaFoldDB" id="A0A8I6RGS1"/>
<organism evidence="10 11">
    <name type="scientific">Cimex lectularius</name>
    <name type="common">Bed bug</name>
    <name type="synonym">Acanthia lectularia</name>
    <dbReference type="NCBI Taxonomy" id="79782"/>
    <lineage>
        <taxon>Eukaryota</taxon>
        <taxon>Metazoa</taxon>
        <taxon>Ecdysozoa</taxon>
        <taxon>Arthropoda</taxon>
        <taxon>Hexapoda</taxon>
        <taxon>Insecta</taxon>
        <taxon>Pterygota</taxon>
        <taxon>Neoptera</taxon>
        <taxon>Paraneoptera</taxon>
        <taxon>Hemiptera</taxon>
        <taxon>Heteroptera</taxon>
        <taxon>Panheteroptera</taxon>
        <taxon>Cimicomorpha</taxon>
        <taxon>Cimicidae</taxon>
        <taxon>Cimex</taxon>
    </lineage>
</organism>
<dbReference type="GO" id="GO:0000981">
    <property type="term" value="F:DNA-binding transcription factor activity, RNA polymerase II-specific"/>
    <property type="evidence" value="ECO:0007669"/>
    <property type="project" value="InterPro"/>
</dbReference>
<dbReference type="Pfam" id="PF00046">
    <property type="entry name" value="Homeodomain"/>
    <property type="match status" value="1"/>
</dbReference>
<dbReference type="InterPro" id="IPR020479">
    <property type="entry name" value="HD_metazoa"/>
</dbReference>
<dbReference type="InterPro" id="IPR000047">
    <property type="entry name" value="HTH_motif"/>
</dbReference>
<dbReference type="PANTHER" id="PTHR24327:SF81">
    <property type="entry name" value="HOMEOTIC PROTEIN DISTAL-LESS-RELATED"/>
    <property type="match status" value="1"/>
</dbReference>
<dbReference type="GeneID" id="106664603"/>
<feature type="compositionally biased region" description="Pro residues" evidence="8">
    <location>
        <begin position="266"/>
        <end position="277"/>
    </location>
</feature>
<evidence type="ECO:0000313" key="10">
    <source>
        <dbReference type="EnsemblMetazoa" id="XP_014245971.1"/>
    </source>
</evidence>
<keyword evidence="2" id="KW-0217">Developmental protein</keyword>
<feature type="compositionally biased region" description="Polar residues" evidence="8">
    <location>
        <begin position="252"/>
        <end position="264"/>
    </location>
</feature>
<feature type="DNA-binding region" description="Homeobox" evidence="6">
    <location>
        <begin position="123"/>
        <end position="182"/>
    </location>
</feature>
<accession>A0A8I6RGS1</accession>
<keyword evidence="3 6" id="KW-0238">DNA-binding</keyword>
<dbReference type="OrthoDB" id="6159439at2759"/>
<dbReference type="PROSITE" id="PS00027">
    <property type="entry name" value="HOMEOBOX_1"/>
    <property type="match status" value="1"/>
</dbReference>
<dbReference type="PRINTS" id="PR00031">
    <property type="entry name" value="HTHREPRESSR"/>
</dbReference>
<evidence type="ECO:0000259" key="9">
    <source>
        <dbReference type="PROSITE" id="PS50071"/>
    </source>
</evidence>
<dbReference type="OMA" id="YQHFAPQ"/>
<evidence type="ECO:0000256" key="5">
    <source>
        <dbReference type="ARBA" id="ARBA00023242"/>
    </source>
</evidence>
<comment type="subcellular location">
    <subcellularLocation>
        <location evidence="1 6 7">Nucleus</location>
    </subcellularLocation>
</comment>
<evidence type="ECO:0000256" key="8">
    <source>
        <dbReference type="SAM" id="MobiDB-lite"/>
    </source>
</evidence>
<evidence type="ECO:0000313" key="11">
    <source>
        <dbReference type="Proteomes" id="UP000494040"/>
    </source>
</evidence>